<feature type="transmembrane region" description="Helical" evidence="7">
    <location>
        <begin position="144"/>
        <end position="167"/>
    </location>
</feature>
<dbReference type="VEuPathDB" id="FungiDB:MPH_12866"/>
<dbReference type="HOGENOM" id="CLU_028200_12_0_1"/>
<evidence type="ECO:0000313" key="9">
    <source>
        <dbReference type="EMBL" id="EKG10039.1"/>
    </source>
</evidence>
<feature type="transmembrane region" description="Helical" evidence="7">
    <location>
        <begin position="292"/>
        <end position="317"/>
    </location>
</feature>
<dbReference type="InterPro" id="IPR052337">
    <property type="entry name" value="SAT4-like"/>
</dbReference>
<keyword evidence="2 7" id="KW-0812">Transmembrane</keyword>
<evidence type="ECO:0000256" key="1">
    <source>
        <dbReference type="ARBA" id="ARBA00004141"/>
    </source>
</evidence>
<dbReference type="InterPro" id="IPR049326">
    <property type="entry name" value="Rhodopsin_dom_fungi"/>
</dbReference>
<dbReference type="STRING" id="1126212.K2RIZ2"/>
<evidence type="ECO:0000259" key="8">
    <source>
        <dbReference type="Pfam" id="PF20684"/>
    </source>
</evidence>
<feature type="region of interest" description="Disordered" evidence="6">
    <location>
        <begin position="329"/>
        <end position="353"/>
    </location>
</feature>
<dbReference type="InParanoid" id="K2RIZ2"/>
<accession>K2RIZ2</accession>
<comment type="similarity">
    <text evidence="5">Belongs to the SAT4 family.</text>
</comment>
<evidence type="ECO:0000256" key="5">
    <source>
        <dbReference type="ARBA" id="ARBA00038359"/>
    </source>
</evidence>
<keyword evidence="4 7" id="KW-0472">Membrane</keyword>
<evidence type="ECO:0000313" key="10">
    <source>
        <dbReference type="Proteomes" id="UP000007129"/>
    </source>
</evidence>
<feature type="domain" description="Rhodopsin" evidence="8">
    <location>
        <begin position="110"/>
        <end position="322"/>
    </location>
</feature>
<evidence type="ECO:0000256" key="2">
    <source>
        <dbReference type="ARBA" id="ARBA00022692"/>
    </source>
</evidence>
<organism evidence="9 10">
    <name type="scientific">Macrophomina phaseolina (strain MS6)</name>
    <name type="common">Charcoal rot fungus</name>
    <dbReference type="NCBI Taxonomy" id="1126212"/>
    <lineage>
        <taxon>Eukaryota</taxon>
        <taxon>Fungi</taxon>
        <taxon>Dikarya</taxon>
        <taxon>Ascomycota</taxon>
        <taxon>Pezizomycotina</taxon>
        <taxon>Dothideomycetes</taxon>
        <taxon>Dothideomycetes incertae sedis</taxon>
        <taxon>Botryosphaeriales</taxon>
        <taxon>Botryosphaeriaceae</taxon>
        <taxon>Macrophomina</taxon>
    </lineage>
</organism>
<feature type="compositionally biased region" description="Low complexity" evidence="6">
    <location>
        <begin position="330"/>
        <end position="342"/>
    </location>
</feature>
<evidence type="ECO:0000256" key="7">
    <source>
        <dbReference type="SAM" id="Phobius"/>
    </source>
</evidence>
<evidence type="ECO:0000256" key="4">
    <source>
        <dbReference type="ARBA" id="ARBA00023136"/>
    </source>
</evidence>
<dbReference type="eggNOG" id="ENOG502SH77">
    <property type="taxonomic scope" value="Eukaryota"/>
</dbReference>
<feature type="transmembrane region" description="Helical" evidence="7">
    <location>
        <begin position="222"/>
        <end position="247"/>
    </location>
</feature>
<name>K2RIZ2_MACPH</name>
<gene>
    <name evidence="9" type="ORF">MPH_12866</name>
</gene>
<dbReference type="EMBL" id="AHHD01000531">
    <property type="protein sequence ID" value="EKG10039.1"/>
    <property type="molecule type" value="Genomic_DNA"/>
</dbReference>
<dbReference type="AlphaFoldDB" id="K2RIZ2"/>
<dbReference type="GO" id="GO:0016020">
    <property type="term" value="C:membrane"/>
    <property type="evidence" value="ECO:0007669"/>
    <property type="project" value="UniProtKB-SubCell"/>
</dbReference>
<feature type="transmembrane region" description="Helical" evidence="7">
    <location>
        <begin position="179"/>
        <end position="202"/>
    </location>
</feature>
<reference evidence="9 10" key="1">
    <citation type="journal article" date="2012" name="BMC Genomics">
        <title>Tools to kill: Genome of one of the most destructive plant pathogenic fungi Macrophomina phaseolina.</title>
        <authorList>
            <person name="Islam M.S."/>
            <person name="Haque M.S."/>
            <person name="Islam M.M."/>
            <person name="Emdad E.M."/>
            <person name="Halim A."/>
            <person name="Hossen Q.M.M."/>
            <person name="Hossain M.Z."/>
            <person name="Ahmed B."/>
            <person name="Rahim S."/>
            <person name="Rahman M.S."/>
            <person name="Alam M.M."/>
            <person name="Hou S."/>
            <person name="Wan X."/>
            <person name="Saito J.A."/>
            <person name="Alam M."/>
        </authorList>
    </citation>
    <scope>NUCLEOTIDE SEQUENCE [LARGE SCALE GENOMIC DNA]</scope>
    <source>
        <strain evidence="9 10">MS6</strain>
    </source>
</reference>
<feature type="region of interest" description="Disordered" evidence="6">
    <location>
        <begin position="400"/>
        <end position="424"/>
    </location>
</feature>
<dbReference type="Proteomes" id="UP000007129">
    <property type="component" value="Unassembled WGS sequence"/>
</dbReference>
<keyword evidence="3 7" id="KW-1133">Transmembrane helix</keyword>
<comment type="subcellular location">
    <subcellularLocation>
        <location evidence="1">Membrane</location>
        <topology evidence="1">Multi-pass membrane protein</topology>
    </subcellularLocation>
</comment>
<dbReference type="Pfam" id="PF20684">
    <property type="entry name" value="Fung_rhodopsin"/>
    <property type="match status" value="1"/>
</dbReference>
<comment type="caution">
    <text evidence="9">The sequence shown here is derived from an EMBL/GenBank/DDBJ whole genome shotgun (WGS) entry which is preliminary data.</text>
</comment>
<evidence type="ECO:0000256" key="3">
    <source>
        <dbReference type="ARBA" id="ARBA00022989"/>
    </source>
</evidence>
<feature type="transmembrane region" description="Helical" evidence="7">
    <location>
        <begin position="49"/>
        <end position="68"/>
    </location>
</feature>
<evidence type="ECO:0000256" key="6">
    <source>
        <dbReference type="SAM" id="MobiDB-lite"/>
    </source>
</evidence>
<protein>
    <recommendedName>
        <fullName evidence="8">Rhodopsin domain-containing protein</fullName>
    </recommendedName>
</protein>
<dbReference type="PANTHER" id="PTHR33048">
    <property type="entry name" value="PTH11-LIKE INTEGRAL MEMBRANE PROTEIN (AFU_ORTHOLOGUE AFUA_5G11245)"/>
    <property type="match status" value="1"/>
</dbReference>
<dbReference type="OrthoDB" id="5342292at2759"/>
<feature type="transmembrane region" description="Helical" evidence="7">
    <location>
        <begin position="259"/>
        <end position="280"/>
    </location>
</feature>
<proteinExistence type="inferred from homology"/>
<sequence>MATYTTTYLTTTRGTVATATSTVLTALQPPPGYRVDFDHPARKGDVTGYWVFAIGLVVAFMFLLMRLYTKICVSRSFVIDDGQSPAEGQVPPTFFTDSSQHALFFPLFLGWHVNVCLCTCGKMKSKEYMPGRYLWSATTSTTSQLIMCASVLYAPAQGFAKFSLLLFYRRLAPFKWFQVAIYIVMFVVFAYTLGIMFSLIFPCRPIVSNWDVTVTGKCISKTGIYIATAVINIATDIALLVLPIPVLARLQMPLLEKAALIAMFSIGSMTCITSIVRLVLLLPMLTDLDQTWAVSIPCVWILVEANLVVICGCLPIVRKFARHVAPKLFSESSSSNNPSGSGRKSGGYAGRGKRSFDFQTIGSKRSRPLGSRNKKGKMDYSNIELDSTWAGGDDTVAEAEAEGAERGGSSQGGRRTAWSDGGSETCIVETKTTVVEYGDSTESIRNGFARPRGI</sequence>
<dbReference type="PANTHER" id="PTHR33048:SF124">
    <property type="entry name" value="INTEGRAL MEMBRANE PROTEIN"/>
    <property type="match status" value="1"/>
</dbReference>